<evidence type="ECO:0000313" key="2">
    <source>
        <dbReference type="Proteomes" id="UP000317494"/>
    </source>
</evidence>
<reference evidence="1 2" key="1">
    <citation type="journal article" date="2019" name="Sci. Rep.">
        <title>Comparative genomics of chytrid fungi reveal insights into the obligate biotrophic and pathogenic lifestyle of Synchytrium endobioticum.</title>
        <authorList>
            <person name="van de Vossenberg B.T.L.H."/>
            <person name="Warris S."/>
            <person name="Nguyen H.D.T."/>
            <person name="van Gent-Pelzer M.P.E."/>
            <person name="Joly D.L."/>
            <person name="van de Geest H.C."/>
            <person name="Bonants P.J.M."/>
            <person name="Smith D.S."/>
            <person name="Levesque C.A."/>
            <person name="van der Lee T.A.J."/>
        </authorList>
    </citation>
    <scope>NUCLEOTIDE SEQUENCE [LARGE SCALE GENOMIC DNA]</scope>
    <source>
        <strain evidence="1 2">MB42</strain>
    </source>
</reference>
<name>A0A507CIX1_9FUNG</name>
<proteinExistence type="predicted"/>
<keyword evidence="2" id="KW-1185">Reference proteome</keyword>
<dbReference type="Proteomes" id="UP000317494">
    <property type="component" value="Unassembled WGS sequence"/>
</dbReference>
<gene>
    <name evidence="1" type="ORF">SeMB42_g06342</name>
</gene>
<comment type="caution">
    <text evidence="1">The sequence shown here is derived from an EMBL/GenBank/DDBJ whole genome shotgun (WGS) entry which is preliminary data.</text>
</comment>
<protein>
    <recommendedName>
        <fullName evidence="3">Protein ZIP4 homolog</fullName>
    </recommendedName>
</protein>
<dbReference type="EMBL" id="QEAN01000350">
    <property type="protein sequence ID" value="TPX39508.1"/>
    <property type="molecule type" value="Genomic_DNA"/>
</dbReference>
<dbReference type="AlphaFoldDB" id="A0A507CIX1"/>
<dbReference type="STRING" id="286115.A0A507CIX1"/>
<evidence type="ECO:0000313" key="1">
    <source>
        <dbReference type="EMBL" id="TPX39508.1"/>
    </source>
</evidence>
<dbReference type="PANTHER" id="PTHR40375">
    <property type="entry name" value="SPORULATION-SPECIFIC PROTEIN 22"/>
    <property type="match status" value="1"/>
</dbReference>
<evidence type="ECO:0008006" key="3">
    <source>
        <dbReference type="Google" id="ProtNLM"/>
    </source>
</evidence>
<dbReference type="GO" id="GO:0090173">
    <property type="term" value="P:regulation of synaptonemal complex assembly"/>
    <property type="evidence" value="ECO:0007669"/>
    <property type="project" value="InterPro"/>
</dbReference>
<organism evidence="1 2">
    <name type="scientific">Synchytrium endobioticum</name>
    <dbReference type="NCBI Taxonomy" id="286115"/>
    <lineage>
        <taxon>Eukaryota</taxon>
        <taxon>Fungi</taxon>
        <taxon>Fungi incertae sedis</taxon>
        <taxon>Chytridiomycota</taxon>
        <taxon>Chytridiomycota incertae sedis</taxon>
        <taxon>Chytridiomycetes</taxon>
        <taxon>Synchytriales</taxon>
        <taxon>Synchytriaceae</taxon>
        <taxon>Synchytrium</taxon>
    </lineage>
</organism>
<dbReference type="InterPro" id="IPR039057">
    <property type="entry name" value="Spo22/ZIP4"/>
</dbReference>
<dbReference type="PANTHER" id="PTHR40375:SF2">
    <property type="entry name" value="SPORULATION-SPECIFIC PROTEIN 22"/>
    <property type="match status" value="1"/>
</dbReference>
<accession>A0A507CIX1</accession>
<dbReference type="VEuPathDB" id="FungiDB:SeMB42_g06342"/>
<sequence length="911" mass="101780">MLADYLRDVEAALAADRSGAMGLLDQLQWGFAHNSFAIDRSHDHSCSSYSCSCSCSSSAAPAPAVAAACRLWNAAIRYAPRDIELCAKVRLVAFQVLHAIHDASTNVNFKLSDIGRQAVESLLDAAMLEPAMSIVSAVMQKGHLRDKSLTWRFLLIEHQLRQDGPVTLDCEIVTLVDAKENELQWGFAHNSFAIDRSHDHSCSSYSCSCSCSSSAAPAPAVAAACRLWNAAIRYAPRDIELCAKVRLVAFQVLHAIHDASTNVNFKLSDIGRQAVESLLDAAMLEPAMSIVSAVMQKGHLRDKSLTWRFLLIEHQLRQDSPVTLDCEIVTLVDAKENEIDHCIARLFRCMLHLVKDSKQDKIRLCINVIHQTLDLARARSIWKPSWTDVYIYSWIYRSFIGAPEITQLVQAFSEMRKLTQSSAILALALRAFVLGAIQPQQVLDAARELAHSNRQWSILLCRMIQDLAKTDLQLAVQVSCQVHLEPELQSRLILSLVYMCTQVPRAIHFSKAQTLLSHTLAQPTTSPEVASLGAVIVWRAADVELNLGGKIRKCLNDLCHQSGTPLAVTEESDNCDESLLENLELDAKTDKAAEVFAMCQQHILRSSNPGTLLRLLNIAYKALTTVDTEDEDDVAWLIRYSWNTMARYGRTQEFLAVGYADITYRALCLRDHEDVASLQQKRLCCLCKLSASMRQVREKKDPIYDLALKEIDETRQVIERLGNASSKRDHKLVESLILYEFECHIGLKAFAELKRIVKAADADSQGISTKVFERMAGLAIHSDCPSGLLFGIVQAVLDCLLKRGKLDMGKVCKWFRLLLEIAMDGSLESTENLFRQVYTIMQFNADTYPQDELLWLAISCWNFAMRIRSSDEENGSFSACELALGFAKHLKDSGMYDQLRVAYDELKAGSV</sequence>